<reference evidence="12" key="1">
    <citation type="journal article" date="2023" name="IScience">
        <title>Live-bearing cockroach genome reveals convergent evolutionary mechanisms linked to viviparity in insects and beyond.</title>
        <authorList>
            <person name="Fouks B."/>
            <person name="Harrison M.C."/>
            <person name="Mikhailova A.A."/>
            <person name="Marchal E."/>
            <person name="English S."/>
            <person name="Carruthers M."/>
            <person name="Jennings E.C."/>
            <person name="Chiamaka E.L."/>
            <person name="Frigard R.A."/>
            <person name="Pippel M."/>
            <person name="Attardo G.M."/>
            <person name="Benoit J.B."/>
            <person name="Bornberg-Bauer E."/>
            <person name="Tobe S.S."/>
        </authorList>
    </citation>
    <scope>NUCLEOTIDE SEQUENCE</scope>
    <source>
        <strain evidence="12">Stay&amp;Tobe</strain>
    </source>
</reference>
<accession>A0AAD8A451</accession>
<evidence type="ECO:0000256" key="6">
    <source>
        <dbReference type="ARBA" id="ARBA00023136"/>
    </source>
</evidence>
<keyword evidence="6 9" id="KW-0472">Membrane</keyword>
<dbReference type="SUPFAM" id="SSF53850">
    <property type="entry name" value="Periplasmic binding protein-like II"/>
    <property type="match status" value="1"/>
</dbReference>
<keyword evidence="7" id="KW-0675">Receptor</keyword>
<dbReference type="PANTHER" id="PTHR42643">
    <property type="entry name" value="IONOTROPIC RECEPTOR 20A-RELATED"/>
    <property type="match status" value="1"/>
</dbReference>
<evidence type="ECO:0000313" key="12">
    <source>
        <dbReference type="EMBL" id="KAJ9592117.1"/>
    </source>
</evidence>
<feature type="transmembrane region" description="Helical" evidence="9">
    <location>
        <begin position="397"/>
        <end position="414"/>
    </location>
</feature>
<keyword evidence="4 9" id="KW-0812">Transmembrane</keyword>
<dbReference type="AlphaFoldDB" id="A0AAD8A451"/>
<evidence type="ECO:0000256" key="1">
    <source>
        <dbReference type="ARBA" id="ARBA00004651"/>
    </source>
</evidence>
<comment type="caution">
    <text evidence="12">The sequence shown here is derived from an EMBL/GenBank/DDBJ whole genome shotgun (WGS) entry which is preliminary data.</text>
</comment>
<feature type="transmembrane region" description="Helical" evidence="9">
    <location>
        <begin position="364"/>
        <end position="385"/>
    </location>
</feature>
<proteinExistence type="inferred from homology"/>
<evidence type="ECO:0000256" key="3">
    <source>
        <dbReference type="ARBA" id="ARBA00022475"/>
    </source>
</evidence>
<evidence type="ECO:0000259" key="11">
    <source>
        <dbReference type="Pfam" id="PF00060"/>
    </source>
</evidence>
<evidence type="ECO:0000256" key="7">
    <source>
        <dbReference type="ARBA" id="ARBA00023170"/>
    </source>
</evidence>
<protein>
    <recommendedName>
        <fullName evidence="11">Ionotropic glutamate receptor C-terminal domain-containing protein</fullName>
    </recommendedName>
</protein>
<dbReference type="InterPro" id="IPR052192">
    <property type="entry name" value="Insect_Ionotropic_Sensory_Rcpt"/>
</dbReference>
<evidence type="ECO:0000256" key="2">
    <source>
        <dbReference type="ARBA" id="ARBA00008685"/>
    </source>
</evidence>
<feature type="signal peptide" evidence="10">
    <location>
        <begin position="1"/>
        <end position="17"/>
    </location>
</feature>
<name>A0AAD8A451_DIPPU</name>
<dbReference type="GO" id="GO:0005886">
    <property type="term" value="C:plasma membrane"/>
    <property type="evidence" value="ECO:0007669"/>
    <property type="project" value="UniProtKB-SubCell"/>
</dbReference>
<keyword evidence="3" id="KW-1003">Cell membrane</keyword>
<evidence type="ECO:0000256" key="4">
    <source>
        <dbReference type="ARBA" id="ARBA00022692"/>
    </source>
</evidence>
<dbReference type="EMBL" id="JASPKZ010003845">
    <property type="protein sequence ID" value="KAJ9592117.1"/>
    <property type="molecule type" value="Genomic_DNA"/>
</dbReference>
<keyword evidence="13" id="KW-1185">Reference proteome</keyword>
<feature type="transmembrane region" description="Helical" evidence="9">
    <location>
        <begin position="420"/>
        <end position="442"/>
    </location>
</feature>
<evidence type="ECO:0000256" key="9">
    <source>
        <dbReference type="SAM" id="Phobius"/>
    </source>
</evidence>
<feature type="domain" description="Ionotropic glutamate receptor C-terminal" evidence="11">
    <location>
        <begin position="364"/>
        <end position="626"/>
    </location>
</feature>
<organism evidence="12 13">
    <name type="scientific">Diploptera punctata</name>
    <name type="common">Pacific beetle cockroach</name>
    <dbReference type="NCBI Taxonomy" id="6984"/>
    <lineage>
        <taxon>Eukaryota</taxon>
        <taxon>Metazoa</taxon>
        <taxon>Ecdysozoa</taxon>
        <taxon>Arthropoda</taxon>
        <taxon>Hexapoda</taxon>
        <taxon>Insecta</taxon>
        <taxon>Pterygota</taxon>
        <taxon>Neoptera</taxon>
        <taxon>Polyneoptera</taxon>
        <taxon>Dictyoptera</taxon>
        <taxon>Blattodea</taxon>
        <taxon>Blaberoidea</taxon>
        <taxon>Blaberidae</taxon>
        <taxon>Diplopterinae</taxon>
        <taxon>Diploptera</taxon>
    </lineage>
</organism>
<keyword evidence="10" id="KW-0732">Signal</keyword>
<dbReference type="GO" id="GO:0050906">
    <property type="term" value="P:detection of stimulus involved in sensory perception"/>
    <property type="evidence" value="ECO:0007669"/>
    <property type="project" value="UniProtKB-ARBA"/>
</dbReference>
<feature type="chain" id="PRO_5042046031" description="Ionotropic glutamate receptor C-terminal domain-containing protein" evidence="10">
    <location>
        <begin position="18"/>
        <end position="654"/>
    </location>
</feature>
<feature type="transmembrane region" description="Helical" evidence="9">
    <location>
        <begin position="620"/>
        <end position="644"/>
    </location>
</feature>
<keyword evidence="5 9" id="KW-1133">Transmembrane helix</keyword>
<evidence type="ECO:0000256" key="5">
    <source>
        <dbReference type="ARBA" id="ARBA00022989"/>
    </source>
</evidence>
<sequence length="654" mass="75420">MKFLAVILCLFFTYAEPRSYYMGKCIKEISAKHFKPGTNLIISIARPIFEKVLERNIAFNEDGPMAENLIGSFKEFFPLLVFSSNKSNLHNMTCHLGTVTYIFILNHYFYNVSTSLYSQLENLRYTNCLHPRAYFLIVYSGVKIKTNDEVLMKDIFVELRKWNIINAVLMVEDTLSAYVSKDKDVEIFNLYSWFPYRGPGVCSQVNDIIKVNSCFNGVLQHNVPLFSTKIPNNLYGCPIIAGVVSPIIRIERPNELIDVNITESWKYFESWEIKLWQLLAHSLNLTDVYNQSSWIFFKNGTAAGLKDDVISHRVDVGFGGWPLLHRNLKVLDPTIPVLRNELVWLVPCAQVRPRWTGIFKVFSVPVWVVGSFVTTVTAALLYFLARNSHEVYTSFHRCFMNFFAVLLGISVQVMPNKADLRIVFLSWIIFSMCINTVFQTYLTTFLTQPSFQHQINSLEELLTSGIEFGYTKAEEVILKYFDDSRANEIKQRHKDTPWIGIAGNVSLIRIAYERDFCMLFSKPGIKLILTNSFLDEKGEPLICVMDETFYDSIDVYYLQKGHPLLGRINSMIRRVLEAGLVDFMIRMDMEKLKVHAAVRGVHRFGDDYCDLSIQHMRGVLFILLVGNAMAILAFVTEIIYSYAWTETKYPHKKK</sequence>
<dbReference type="Proteomes" id="UP001233999">
    <property type="component" value="Unassembled WGS sequence"/>
</dbReference>
<dbReference type="GO" id="GO:0015276">
    <property type="term" value="F:ligand-gated monoatomic ion channel activity"/>
    <property type="evidence" value="ECO:0007669"/>
    <property type="project" value="InterPro"/>
</dbReference>
<gene>
    <name evidence="12" type="ORF">L9F63_001345</name>
</gene>
<comment type="similarity">
    <text evidence="2">Belongs to the glutamate-gated ion channel (TC 1.A.10.1) family.</text>
</comment>
<keyword evidence="8" id="KW-0325">Glycoprotein</keyword>
<dbReference type="InterPro" id="IPR001320">
    <property type="entry name" value="Iontro_rcpt_C"/>
</dbReference>
<dbReference type="Pfam" id="PF00060">
    <property type="entry name" value="Lig_chan"/>
    <property type="match status" value="1"/>
</dbReference>
<evidence type="ECO:0000256" key="10">
    <source>
        <dbReference type="SAM" id="SignalP"/>
    </source>
</evidence>
<reference evidence="12" key="2">
    <citation type="submission" date="2023-05" db="EMBL/GenBank/DDBJ databases">
        <authorList>
            <person name="Fouks B."/>
        </authorList>
    </citation>
    <scope>NUCLEOTIDE SEQUENCE</scope>
    <source>
        <strain evidence="12">Stay&amp;Tobe</strain>
        <tissue evidence="12">Testes</tissue>
    </source>
</reference>
<dbReference type="Gene3D" id="1.10.287.70">
    <property type="match status" value="1"/>
</dbReference>
<evidence type="ECO:0000313" key="13">
    <source>
        <dbReference type="Proteomes" id="UP001233999"/>
    </source>
</evidence>
<comment type="subcellular location">
    <subcellularLocation>
        <location evidence="1">Cell membrane</location>
        <topology evidence="1">Multi-pass membrane protein</topology>
    </subcellularLocation>
</comment>
<dbReference type="PANTHER" id="PTHR42643:SF38">
    <property type="entry name" value="IONOTROPIC RECEPTOR 100A"/>
    <property type="match status" value="1"/>
</dbReference>
<evidence type="ECO:0000256" key="8">
    <source>
        <dbReference type="ARBA" id="ARBA00023180"/>
    </source>
</evidence>